<keyword evidence="10" id="KW-1185">Reference proteome</keyword>
<keyword evidence="3" id="KW-1003">Cell membrane</keyword>
<comment type="similarity">
    <text evidence="7">Belongs to the binding-protein-dependent transport system permease family.</text>
</comment>
<evidence type="ECO:0000259" key="8">
    <source>
        <dbReference type="PROSITE" id="PS50928"/>
    </source>
</evidence>
<keyword evidence="6 7" id="KW-0472">Membrane</keyword>
<dbReference type="AlphaFoldDB" id="A0A9W6DEF7"/>
<evidence type="ECO:0000256" key="4">
    <source>
        <dbReference type="ARBA" id="ARBA00022692"/>
    </source>
</evidence>
<evidence type="ECO:0000313" key="10">
    <source>
        <dbReference type="Proteomes" id="UP001144256"/>
    </source>
</evidence>
<evidence type="ECO:0000256" key="6">
    <source>
        <dbReference type="ARBA" id="ARBA00023136"/>
    </source>
</evidence>
<reference evidence="9" key="1">
    <citation type="submission" date="2022-06" db="EMBL/GenBank/DDBJ databases">
        <title>Vallitalea longa sp. nov., an anaerobic bacterium isolated from marine sediment.</title>
        <authorList>
            <person name="Hirano S."/>
            <person name="Terahara T."/>
            <person name="Mori K."/>
            <person name="Hamada M."/>
            <person name="Matsumoto R."/>
            <person name="Kobayashi T."/>
        </authorList>
    </citation>
    <scope>NUCLEOTIDE SEQUENCE</scope>
    <source>
        <strain evidence="9">SH18-1</strain>
    </source>
</reference>
<feature type="transmembrane region" description="Helical" evidence="7">
    <location>
        <begin position="135"/>
        <end position="156"/>
    </location>
</feature>
<feature type="transmembrane region" description="Helical" evidence="7">
    <location>
        <begin position="293"/>
        <end position="311"/>
    </location>
</feature>
<dbReference type="PANTHER" id="PTHR43744:SF8">
    <property type="entry name" value="SN-GLYCEROL-3-PHOSPHATE TRANSPORT SYSTEM PERMEASE PROTEIN UGPE"/>
    <property type="match status" value="1"/>
</dbReference>
<feature type="transmembrane region" description="Helical" evidence="7">
    <location>
        <begin position="168"/>
        <end position="194"/>
    </location>
</feature>
<dbReference type="EMBL" id="BRLB01000001">
    <property type="protein sequence ID" value="GKX28397.1"/>
    <property type="molecule type" value="Genomic_DNA"/>
</dbReference>
<dbReference type="Pfam" id="PF00528">
    <property type="entry name" value="BPD_transp_1"/>
    <property type="match status" value="1"/>
</dbReference>
<dbReference type="PROSITE" id="PS50928">
    <property type="entry name" value="ABC_TM1"/>
    <property type="match status" value="1"/>
</dbReference>
<evidence type="ECO:0000256" key="1">
    <source>
        <dbReference type="ARBA" id="ARBA00004651"/>
    </source>
</evidence>
<evidence type="ECO:0000256" key="3">
    <source>
        <dbReference type="ARBA" id="ARBA00022475"/>
    </source>
</evidence>
<feature type="transmembrane region" description="Helical" evidence="7">
    <location>
        <begin position="100"/>
        <end position="123"/>
    </location>
</feature>
<evidence type="ECO:0000313" key="9">
    <source>
        <dbReference type="EMBL" id="GKX28397.1"/>
    </source>
</evidence>
<evidence type="ECO:0000256" key="2">
    <source>
        <dbReference type="ARBA" id="ARBA00022448"/>
    </source>
</evidence>
<keyword evidence="5 7" id="KW-1133">Transmembrane helix</keyword>
<dbReference type="Gene3D" id="1.10.3720.10">
    <property type="entry name" value="MetI-like"/>
    <property type="match status" value="1"/>
</dbReference>
<dbReference type="GO" id="GO:0005886">
    <property type="term" value="C:plasma membrane"/>
    <property type="evidence" value="ECO:0007669"/>
    <property type="project" value="UniProtKB-SubCell"/>
</dbReference>
<organism evidence="9 10">
    <name type="scientific">Vallitalea longa</name>
    <dbReference type="NCBI Taxonomy" id="2936439"/>
    <lineage>
        <taxon>Bacteria</taxon>
        <taxon>Bacillati</taxon>
        <taxon>Bacillota</taxon>
        <taxon>Clostridia</taxon>
        <taxon>Lachnospirales</taxon>
        <taxon>Vallitaleaceae</taxon>
        <taxon>Vallitalea</taxon>
    </lineage>
</organism>
<comment type="caution">
    <text evidence="9">The sequence shown here is derived from an EMBL/GenBank/DDBJ whole genome shotgun (WGS) entry which is preliminary data.</text>
</comment>
<keyword evidence="2 7" id="KW-0813">Transport</keyword>
<dbReference type="InterPro" id="IPR035906">
    <property type="entry name" value="MetI-like_sf"/>
</dbReference>
<dbReference type="GO" id="GO:0055085">
    <property type="term" value="P:transmembrane transport"/>
    <property type="evidence" value="ECO:0007669"/>
    <property type="project" value="InterPro"/>
</dbReference>
<feature type="transmembrane region" description="Helical" evidence="7">
    <location>
        <begin position="215"/>
        <end position="240"/>
    </location>
</feature>
<dbReference type="PANTHER" id="PTHR43744">
    <property type="entry name" value="ABC TRANSPORTER PERMEASE PROTEIN MG189-RELATED-RELATED"/>
    <property type="match status" value="1"/>
</dbReference>
<comment type="subcellular location">
    <subcellularLocation>
        <location evidence="1 7">Cell membrane</location>
        <topology evidence="1 7">Multi-pass membrane protein</topology>
    </subcellularLocation>
</comment>
<gene>
    <name evidence="9" type="ORF">SH1V18_08770</name>
</gene>
<feature type="transmembrane region" description="Helical" evidence="7">
    <location>
        <begin position="39"/>
        <end position="60"/>
    </location>
</feature>
<feature type="domain" description="ABC transmembrane type-1" evidence="8">
    <location>
        <begin position="100"/>
        <end position="311"/>
    </location>
</feature>
<sequence length="327" mass="36752">MDRLKQHYSETKDFLGKKKPGMKKFLFGMKNNDGFIYKLCVYFILIVFSFVFLYPLIYMISISLMSNIDLVDNTVQWIPSKLYTFNYKMTWKALNLPNSYFTTALLAGLSMLCVAISSGVIGYGLARFDFRGKKLVLVLMLFTFIVPKTLFFIPRFQIYSALGLKGNLGAILIPALTGQGEQAALFILIFYQFFKMIPKSLEEAAFIDGAGPFKTFIKIAVPMAGPALIIVCVYSFSLYWNETFSTSLYLDGKLKTVPMLLGNLQNNFGQVISQSVKGDASVNPNLNFTEAKIFAGTILSIIPLAALYLFIQRWFVESIDKTGITGE</sequence>
<keyword evidence="4 7" id="KW-0812">Transmembrane</keyword>
<evidence type="ECO:0000256" key="7">
    <source>
        <dbReference type="RuleBase" id="RU363032"/>
    </source>
</evidence>
<proteinExistence type="inferred from homology"/>
<dbReference type="Proteomes" id="UP001144256">
    <property type="component" value="Unassembled WGS sequence"/>
</dbReference>
<dbReference type="SUPFAM" id="SSF161098">
    <property type="entry name" value="MetI-like"/>
    <property type="match status" value="1"/>
</dbReference>
<name>A0A9W6DEF7_9FIRM</name>
<evidence type="ECO:0000256" key="5">
    <source>
        <dbReference type="ARBA" id="ARBA00022989"/>
    </source>
</evidence>
<dbReference type="InterPro" id="IPR000515">
    <property type="entry name" value="MetI-like"/>
</dbReference>
<dbReference type="RefSeq" id="WP_281812616.1">
    <property type="nucleotide sequence ID" value="NZ_BRLB01000001.1"/>
</dbReference>
<dbReference type="CDD" id="cd06261">
    <property type="entry name" value="TM_PBP2"/>
    <property type="match status" value="1"/>
</dbReference>
<accession>A0A9W6DEF7</accession>
<protein>
    <submittedName>
        <fullName evidence="9">ABC transporter permease</fullName>
    </submittedName>
</protein>